<gene>
    <name evidence="1" type="ORF">FF100_34760</name>
</gene>
<accession>A0A5C4L7U0</accession>
<evidence type="ECO:0000313" key="1">
    <source>
        <dbReference type="EMBL" id="TNC06260.1"/>
    </source>
</evidence>
<protein>
    <submittedName>
        <fullName evidence="1">Uncharacterized protein</fullName>
    </submittedName>
</protein>
<proteinExistence type="predicted"/>
<reference evidence="1 2" key="1">
    <citation type="submission" date="2019-06" db="EMBL/GenBank/DDBJ databases">
        <title>Genome of Methylobacterium sp. 17Sr1-39.</title>
        <authorList>
            <person name="Seo T."/>
        </authorList>
    </citation>
    <scope>NUCLEOTIDE SEQUENCE [LARGE SCALE GENOMIC DNA]</scope>
    <source>
        <strain evidence="1 2">17Sr1-39</strain>
    </source>
</reference>
<dbReference type="Proteomes" id="UP000305267">
    <property type="component" value="Unassembled WGS sequence"/>
</dbReference>
<dbReference type="AlphaFoldDB" id="A0A5C4L7U0"/>
<comment type="caution">
    <text evidence="1">The sequence shown here is derived from an EMBL/GenBank/DDBJ whole genome shotgun (WGS) entry which is preliminary data.</text>
</comment>
<keyword evidence="2" id="KW-1185">Reference proteome</keyword>
<dbReference type="RefSeq" id="WP_139040572.1">
    <property type="nucleotide sequence ID" value="NZ_VDDA01000051.1"/>
</dbReference>
<dbReference type="EMBL" id="VDDA01000051">
    <property type="protein sequence ID" value="TNC06260.1"/>
    <property type="molecule type" value="Genomic_DNA"/>
</dbReference>
<sequence>MAEKFWGGIFEYAATVPVFCITSPLLVAVATTEIVAGNKAGHKVADGIGIALKHTGVGIVLENIVTGTVKFGDEHNKLINDTVVGTVVGTLVVKVLGG</sequence>
<evidence type="ECO:0000313" key="2">
    <source>
        <dbReference type="Proteomes" id="UP000305267"/>
    </source>
</evidence>
<name>A0A5C4L7U0_9HYPH</name>
<organism evidence="1 2">
    <name type="scientific">Methylobacterium terricola</name>
    <dbReference type="NCBI Taxonomy" id="2583531"/>
    <lineage>
        <taxon>Bacteria</taxon>
        <taxon>Pseudomonadati</taxon>
        <taxon>Pseudomonadota</taxon>
        <taxon>Alphaproteobacteria</taxon>
        <taxon>Hyphomicrobiales</taxon>
        <taxon>Methylobacteriaceae</taxon>
        <taxon>Methylobacterium</taxon>
    </lineage>
</organism>